<evidence type="ECO:0000256" key="1">
    <source>
        <dbReference type="ARBA" id="ARBA00023015"/>
    </source>
</evidence>
<dbReference type="GO" id="GO:0003677">
    <property type="term" value="F:DNA binding"/>
    <property type="evidence" value="ECO:0007669"/>
    <property type="project" value="UniProtKB-KW"/>
</dbReference>
<dbReference type="InterPro" id="IPR046335">
    <property type="entry name" value="LacI/GalR-like_sensor"/>
</dbReference>
<dbReference type="EMBL" id="DYUX01000024">
    <property type="protein sequence ID" value="HJG42156.1"/>
    <property type="molecule type" value="Genomic_DNA"/>
</dbReference>
<keyword evidence="3" id="KW-0804">Transcription</keyword>
<name>A0A921LX06_9BIFI</name>
<feature type="domain" description="Transcriptional regulator LacI/GalR-like sensor" evidence="4">
    <location>
        <begin position="56"/>
        <end position="132"/>
    </location>
</feature>
<reference evidence="5" key="1">
    <citation type="journal article" date="2021" name="PeerJ">
        <title>Extensive microbial diversity within the chicken gut microbiome revealed by metagenomics and culture.</title>
        <authorList>
            <person name="Gilroy R."/>
            <person name="Ravi A."/>
            <person name="Getino M."/>
            <person name="Pursley I."/>
            <person name="Horton D.L."/>
            <person name="Alikhan N.F."/>
            <person name="Baker D."/>
            <person name="Gharbi K."/>
            <person name="Hall N."/>
            <person name="Watson M."/>
            <person name="Adriaenssens E.M."/>
            <person name="Foster-Nyarko E."/>
            <person name="Jarju S."/>
            <person name="Secka A."/>
            <person name="Antonio M."/>
            <person name="Oren A."/>
            <person name="Chaudhuri R.R."/>
            <person name="La Ragione R."/>
            <person name="Hildebrand F."/>
            <person name="Pallen M.J."/>
        </authorList>
    </citation>
    <scope>NUCLEOTIDE SEQUENCE</scope>
    <source>
        <strain evidence="5">ChiBcolR7-4860</strain>
    </source>
</reference>
<keyword evidence="1" id="KW-0805">Transcription regulation</keyword>
<evidence type="ECO:0000256" key="3">
    <source>
        <dbReference type="ARBA" id="ARBA00023163"/>
    </source>
</evidence>
<evidence type="ECO:0000313" key="5">
    <source>
        <dbReference type="EMBL" id="HJG42156.1"/>
    </source>
</evidence>
<dbReference type="RefSeq" id="WP_278711539.1">
    <property type="nucleotide sequence ID" value="NZ_DYUX01000024.1"/>
</dbReference>
<dbReference type="AlphaFoldDB" id="A0A921LX06"/>
<protein>
    <submittedName>
        <fullName evidence="5">Substrate-binding domain-containing protein</fullName>
    </submittedName>
</protein>
<reference evidence="5" key="2">
    <citation type="submission" date="2021-09" db="EMBL/GenBank/DDBJ databases">
        <authorList>
            <person name="Gilroy R."/>
        </authorList>
    </citation>
    <scope>NUCLEOTIDE SEQUENCE</scope>
    <source>
        <strain evidence="5">ChiBcolR7-4860</strain>
    </source>
</reference>
<proteinExistence type="predicted"/>
<dbReference type="InterPro" id="IPR028082">
    <property type="entry name" value="Peripla_BP_I"/>
</dbReference>
<evidence type="ECO:0000259" key="4">
    <source>
        <dbReference type="Pfam" id="PF13377"/>
    </source>
</evidence>
<evidence type="ECO:0000256" key="2">
    <source>
        <dbReference type="ARBA" id="ARBA00023125"/>
    </source>
</evidence>
<dbReference type="Pfam" id="PF13377">
    <property type="entry name" value="Peripla_BP_3"/>
    <property type="match status" value="1"/>
</dbReference>
<dbReference type="Proteomes" id="UP000786560">
    <property type="component" value="Unassembled WGS sequence"/>
</dbReference>
<gene>
    <name evidence="5" type="ORF">K8U73_07235</name>
</gene>
<evidence type="ECO:0000313" key="6">
    <source>
        <dbReference type="Proteomes" id="UP000786560"/>
    </source>
</evidence>
<dbReference type="Gene3D" id="3.40.50.2300">
    <property type="match status" value="1"/>
</dbReference>
<accession>A0A921LX06</accession>
<organism evidence="5 6">
    <name type="scientific">Bifidobacterium pullorum subsp. gallinarum</name>
    <dbReference type="NCBI Taxonomy" id="78344"/>
    <lineage>
        <taxon>Bacteria</taxon>
        <taxon>Bacillati</taxon>
        <taxon>Actinomycetota</taxon>
        <taxon>Actinomycetes</taxon>
        <taxon>Bifidobacteriales</taxon>
        <taxon>Bifidobacteriaceae</taxon>
        <taxon>Bifidobacterium</taxon>
    </lineage>
</organism>
<dbReference type="SUPFAM" id="SSF53822">
    <property type="entry name" value="Periplasmic binding protein-like I"/>
    <property type="match status" value="1"/>
</dbReference>
<sequence>MLAENHEPRIVVPGDEPLPTEKRLHGFGLVERVAPRAFSQQDTFRLRVGKYDVDFGLRAPADVRIIGFDGIAEGAYATPSLSTIAIDFDQLARFTLDALIRRIDETRHADGTDRRPASRAIVGHRLIARESTGLTPC</sequence>
<keyword evidence="2" id="KW-0238">DNA-binding</keyword>
<comment type="caution">
    <text evidence="5">The sequence shown here is derived from an EMBL/GenBank/DDBJ whole genome shotgun (WGS) entry which is preliminary data.</text>
</comment>